<gene>
    <name evidence="2" type="ORF">INT46_002146</name>
</gene>
<keyword evidence="3" id="KW-1185">Reference proteome</keyword>
<accession>A0A8H7R4X1</accession>
<dbReference type="Proteomes" id="UP000650833">
    <property type="component" value="Unassembled WGS sequence"/>
</dbReference>
<name>A0A8H7R4X1_9FUNG</name>
<evidence type="ECO:0000313" key="3">
    <source>
        <dbReference type="Proteomes" id="UP000650833"/>
    </source>
</evidence>
<dbReference type="OrthoDB" id="10472581at2759"/>
<sequence>MACHVFKSKFQEYFHNDNNNTTIVGIDFPRNTIISHSNSVRQFNNSDSNSQALLRKSNSLPTRILEQKTFVVASATTTTISVDNSSHLLFTAKTNTCSLKRRNHIKRKKMLHRRRSCNSNPLSSHSSHNTSII</sequence>
<reference evidence="2" key="1">
    <citation type="submission" date="2020-12" db="EMBL/GenBank/DDBJ databases">
        <title>Metabolic potential, ecology and presence of endohyphal bacteria is reflected in genomic diversity of Mucoromycotina.</title>
        <authorList>
            <person name="Muszewska A."/>
            <person name="Okrasinska A."/>
            <person name="Steczkiewicz K."/>
            <person name="Drgas O."/>
            <person name="Orlowska M."/>
            <person name="Perlinska-Lenart U."/>
            <person name="Aleksandrzak-Piekarczyk T."/>
            <person name="Szatraj K."/>
            <person name="Zielenkiewicz U."/>
            <person name="Pilsyk S."/>
            <person name="Malc E."/>
            <person name="Mieczkowski P."/>
            <person name="Kruszewska J.S."/>
            <person name="Biernat P."/>
            <person name="Pawlowska J."/>
        </authorList>
    </citation>
    <scope>NUCLEOTIDE SEQUENCE</scope>
    <source>
        <strain evidence="2">CBS 226.32</strain>
    </source>
</reference>
<proteinExistence type="predicted"/>
<feature type="region of interest" description="Disordered" evidence="1">
    <location>
        <begin position="114"/>
        <end position="133"/>
    </location>
</feature>
<comment type="caution">
    <text evidence="2">The sequence shown here is derived from an EMBL/GenBank/DDBJ whole genome shotgun (WGS) entry which is preliminary data.</text>
</comment>
<protein>
    <submittedName>
        <fullName evidence="2">Uncharacterized protein</fullName>
    </submittedName>
</protein>
<feature type="compositionally biased region" description="Low complexity" evidence="1">
    <location>
        <begin position="117"/>
        <end position="133"/>
    </location>
</feature>
<evidence type="ECO:0000313" key="2">
    <source>
        <dbReference type="EMBL" id="KAG2204499.1"/>
    </source>
</evidence>
<dbReference type="AlphaFoldDB" id="A0A8H7R4X1"/>
<organism evidence="2 3">
    <name type="scientific">Mucor plumbeus</name>
    <dbReference type="NCBI Taxonomy" id="97098"/>
    <lineage>
        <taxon>Eukaryota</taxon>
        <taxon>Fungi</taxon>
        <taxon>Fungi incertae sedis</taxon>
        <taxon>Mucoromycota</taxon>
        <taxon>Mucoromycotina</taxon>
        <taxon>Mucoromycetes</taxon>
        <taxon>Mucorales</taxon>
        <taxon>Mucorineae</taxon>
        <taxon>Mucoraceae</taxon>
        <taxon>Mucor</taxon>
    </lineage>
</organism>
<evidence type="ECO:0000256" key="1">
    <source>
        <dbReference type="SAM" id="MobiDB-lite"/>
    </source>
</evidence>
<dbReference type="EMBL" id="JAEPRC010000196">
    <property type="protein sequence ID" value="KAG2204499.1"/>
    <property type="molecule type" value="Genomic_DNA"/>
</dbReference>